<reference evidence="11 12" key="1">
    <citation type="submission" date="2016-10" db="EMBL/GenBank/DDBJ databases">
        <authorList>
            <person name="de Groot N.N."/>
        </authorList>
    </citation>
    <scope>NUCLEOTIDE SEQUENCE [LARGE SCALE GENOMIC DNA]</scope>
    <source>
        <strain evidence="11 12">KHGC13</strain>
    </source>
</reference>
<protein>
    <recommendedName>
        <fullName evidence="2">DNA-(apurinic or apyrimidinic site) lyase</fullName>
        <ecNumber evidence="2">4.2.99.18</ecNumber>
    </recommendedName>
</protein>
<evidence type="ECO:0000259" key="10">
    <source>
        <dbReference type="SMART" id="SM00478"/>
    </source>
</evidence>
<evidence type="ECO:0000256" key="7">
    <source>
        <dbReference type="ARBA" id="ARBA00023268"/>
    </source>
</evidence>
<dbReference type="SMART" id="SM00478">
    <property type="entry name" value="ENDO3c"/>
    <property type="match status" value="1"/>
</dbReference>
<dbReference type="Pfam" id="PF07934">
    <property type="entry name" value="OGG_N"/>
    <property type="match status" value="1"/>
</dbReference>
<feature type="domain" description="HhH-GPD" evidence="10">
    <location>
        <begin position="115"/>
        <end position="264"/>
    </location>
</feature>
<evidence type="ECO:0000256" key="3">
    <source>
        <dbReference type="ARBA" id="ARBA00022763"/>
    </source>
</evidence>
<keyword evidence="8" id="KW-0326">Glycosidase</keyword>
<organism evidence="11 12">
    <name type="scientific">Eubacterium pyruvativorans</name>
    <dbReference type="NCBI Taxonomy" id="155865"/>
    <lineage>
        <taxon>Bacteria</taxon>
        <taxon>Bacillati</taxon>
        <taxon>Bacillota</taxon>
        <taxon>Clostridia</taxon>
        <taxon>Eubacteriales</taxon>
        <taxon>Eubacteriaceae</taxon>
        <taxon>Eubacterium</taxon>
    </lineage>
</organism>
<dbReference type="Gene3D" id="3.30.310.260">
    <property type="match status" value="1"/>
</dbReference>
<dbReference type="Pfam" id="PF00730">
    <property type="entry name" value="HhH-GPD"/>
    <property type="match status" value="1"/>
</dbReference>
<dbReference type="EMBL" id="FPBT01000012">
    <property type="protein sequence ID" value="SFU55914.1"/>
    <property type="molecule type" value="Genomic_DNA"/>
</dbReference>
<dbReference type="PANTHER" id="PTHR10242">
    <property type="entry name" value="8-OXOGUANINE DNA GLYCOSYLASE"/>
    <property type="match status" value="1"/>
</dbReference>
<keyword evidence="4" id="KW-0378">Hydrolase</keyword>
<evidence type="ECO:0000256" key="2">
    <source>
        <dbReference type="ARBA" id="ARBA00012720"/>
    </source>
</evidence>
<keyword evidence="12" id="KW-1185">Reference proteome</keyword>
<gene>
    <name evidence="11" type="ORF">SAMN05216508_11237</name>
</gene>
<keyword evidence="7" id="KW-0511">Multifunctional enzyme</keyword>
<name>A0A1I7H5D7_9FIRM</name>
<dbReference type="EC" id="4.2.99.18" evidence="2"/>
<keyword evidence="3" id="KW-0227">DNA damage</keyword>
<dbReference type="GO" id="GO:0006289">
    <property type="term" value="P:nucleotide-excision repair"/>
    <property type="evidence" value="ECO:0007669"/>
    <property type="project" value="InterPro"/>
</dbReference>
<dbReference type="InterPro" id="IPR011257">
    <property type="entry name" value="DNA_glycosylase"/>
</dbReference>
<evidence type="ECO:0000256" key="6">
    <source>
        <dbReference type="ARBA" id="ARBA00023239"/>
    </source>
</evidence>
<dbReference type="SUPFAM" id="SSF48150">
    <property type="entry name" value="DNA-glycosylase"/>
    <property type="match status" value="1"/>
</dbReference>
<evidence type="ECO:0000313" key="12">
    <source>
        <dbReference type="Proteomes" id="UP000198817"/>
    </source>
</evidence>
<dbReference type="GO" id="GO:0008534">
    <property type="term" value="F:oxidized purine nucleobase lesion DNA N-glycosylase activity"/>
    <property type="evidence" value="ECO:0007669"/>
    <property type="project" value="InterPro"/>
</dbReference>
<dbReference type="PANTHER" id="PTHR10242:SF2">
    <property type="entry name" value="N-GLYCOSYLASE_DNA LYASE"/>
    <property type="match status" value="1"/>
</dbReference>
<evidence type="ECO:0000256" key="4">
    <source>
        <dbReference type="ARBA" id="ARBA00022801"/>
    </source>
</evidence>
<evidence type="ECO:0000313" key="11">
    <source>
        <dbReference type="EMBL" id="SFU55914.1"/>
    </source>
</evidence>
<dbReference type="Gene3D" id="1.10.1670.10">
    <property type="entry name" value="Helix-hairpin-Helix base-excision DNA repair enzymes (C-terminal)"/>
    <property type="match status" value="1"/>
</dbReference>
<accession>A0A1I7H5D7</accession>
<dbReference type="Gene3D" id="1.10.340.30">
    <property type="entry name" value="Hypothetical protein, domain 2"/>
    <property type="match status" value="1"/>
</dbReference>
<dbReference type="InterPro" id="IPR052054">
    <property type="entry name" value="Oxidative_DNA_repair_enzyme"/>
</dbReference>
<keyword evidence="5" id="KW-0234">DNA repair</keyword>
<dbReference type="InterPro" id="IPR003265">
    <property type="entry name" value="HhH-GPD_domain"/>
</dbReference>
<sequence>MKLEWKDDLDLDMIAESGQCFRWQKTGQEGEYRIPFRRELLYIRRIDDTHFDLSCKERQFERTWRSYFDLGRCYRDIRSMVCEEEDPVLYRAQQLGAGIRVLGQDPWEMLITFIISQRKNIPAIRLAVEKLARAAGDPLEGRNGEIVWSFPTAEQIAGMSEQALAEVKLGYREKYVRKAAEDAAAGRICLEEMEQMDLESCGKALREIYGVGRKVADCVALFGLHQLDAFPRDVWINRGLAEDYGGEENFPYDRYHPYNGIMQQYLFEYFRNRPRETGSFH</sequence>
<dbReference type="Proteomes" id="UP000198817">
    <property type="component" value="Unassembled WGS sequence"/>
</dbReference>
<keyword evidence="6 11" id="KW-0456">Lyase</keyword>
<evidence type="ECO:0000256" key="8">
    <source>
        <dbReference type="ARBA" id="ARBA00023295"/>
    </source>
</evidence>
<dbReference type="SUPFAM" id="SSF55945">
    <property type="entry name" value="TATA-box binding protein-like"/>
    <property type="match status" value="1"/>
</dbReference>
<evidence type="ECO:0000256" key="1">
    <source>
        <dbReference type="ARBA" id="ARBA00010679"/>
    </source>
</evidence>
<dbReference type="STRING" id="155865.SAMN05216515_11322"/>
<evidence type="ECO:0000256" key="5">
    <source>
        <dbReference type="ARBA" id="ARBA00023204"/>
    </source>
</evidence>
<dbReference type="GO" id="GO:0003684">
    <property type="term" value="F:damaged DNA binding"/>
    <property type="evidence" value="ECO:0007669"/>
    <property type="project" value="InterPro"/>
</dbReference>
<dbReference type="RefSeq" id="WP_177207415.1">
    <property type="nucleotide sequence ID" value="NZ_FOWF01000013.1"/>
</dbReference>
<dbReference type="CDD" id="cd00056">
    <property type="entry name" value="ENDO3c"/>
    <property type="match status" value="1"/>
</dbReference>
<dbReference type="GO" id="GO:0140078">
    <property type="term" value="F:class I DNA-(apurinic or apyrimidinic site) endonuclease activity"/>
    <property type="evidence" value="ECO:0007669"/>
    <property type="project" value="UniProtKB-EC"/>
</dbReference>
<dbReference type="InterPro" id="IPR023170">
    <property type="entry name" value="HhH_base_excis_C"/>
</dbReference>
<comment type="similarity">
    <text evidence="1">Belongs to the type-1 OGG1 family.</text>
</comment>
<dbReference type="GO" id="GO:0006284">
    <property type="term" value="P:base-excision repair"/>
    <property type="evidence" value="ECO:0007669"/>
    <property type="project" value="InterPro"/>
</dbReference>
<proteinExistence type="inferred from homology"/>
<dbReference type="InterPro" id="IPR012904">
    <property type="entry name" value="OGG_N"/>
</dbReference>
<evidence type="ECO:0000256" key="9">
    <source>
        <dbReference type="ARBA" id="ARBA00044632"/>
    </source>
</evidence>
<dbReference type="AlphaFoldDB" id="A0A1I7H5D7"/>
<comment type="catalytic activity">
    <reaction evidence="9">
        <text>2'-deoxyribonucleotide-(2'-deoxyribose 5'-phosphate)-2'-deoxyribonucleotide-DNA = a 3'-end 2'-deoxyribonucleotide-(2,3-dehydro-2,3-deoxyribose 5'-phosphate)-DNA + a 5'-end 5'-phospho-2'-deoxyribonucleoside-DNA + H(+)</text>
        <dbReference type="Rhea" id="RHEA:66592"/>
        <dbReference type="Rhea" id="RHEA-COMP:13180"/>
        <dbReference type="Rhea" id="RHEA-COMP:16897"/>
        <dbReference type="Rhea" id="RHEA-COMP:17067"/>
        <dbReference type="ChEBI" id="CHEBI:15378"/>
        <dbReference type="ChEBI" id="CHEBI:136412"/>
        <dbReference type="ChEBI" id="CHEBI:157695"/>
        <dbReference type="ChEBI" id="CHEBI:167181"/>
        <dbReference type="EC" id="4.2.99.18"/>
    </reaction>
</comment>